<reference evidence="4" key="1">
    <citation type="submission" date="2021-06" db="EMBL/GenBank/DDBJ databases">
        <title>Novel species in genus Arthrobacter.</title>
        <authorList>
            <person name="Zhang G."/>
        </authorList>
    </citation>
    <scope>NUCLEOTIDE SEQUENCE</scope>
    <source>
        <strain evidence="4">Zg-ZUI122</strain>
    </source>
</reference>
<dbReference type="KEGG" id="asun:KG104_14480"/>
<feature type="domain" description="N-acetyltransferase" evidence="3">
    <location>
        <begin position="17"/>
        <end position="194"/>
    </location>
</feature>
<dbReference type="SUPFAM" id="SSF55729">
    <property type="entry name" value="Acyl-CoA N-acyltransferases (Nat)"/>
    <property type="match status" value="2"/>
</dbReference>
<dbReference type="GO" id="GO:0016747">
    <property type="term" value="F:acyltransferase activity, transferring groups other than amino-acyl groups"/>
    <property type="evidence" value="ECO:0007669"/>
    <property type="project" value="InterPro"/>
</dbReference>
<dbReference type="AlphaFoldDB" id="A0A975PF94"/>
<sequence length="363" mass="39171">MTPDSAVIAPLPIPGSLDSSDPASADFIAAVELLNDALRETWGNDDFRDAPQTQLAGFRPSSMRRRILLGARIGDELVGVAALKLPMLDNIHSAWVNVAVAPGIRRTGLGKRLYAAVEQAAAADGRRTLLGETDHPVRPGSDSGPVLAPKSGIGAIPADSAARFAADRHFELEQVERVSLLDLTGSIDWQGKLDAAAAAAGQDYALEFWQGACPEHLVDAYALLRQRMSTDAPMAGLDVEEERWDAGRIREGEAKVCEMQAEELVSAVRHVPTGQLAGHTVLMVFRSNPAVAFQDDTLVLEEHRGHGLGMLLKAANLVRLRQELSAASRVWTWNAAENVHMLAINEELGFEPVGYSGEWQKVL</sequence>
<accession>A0A975PF94</accession>
<dbReference type="InterPro" id="IPR050832">
    <property type="entry name" value="Bact_Acetyltransf"/>
</dbReference>
<evidence type="ECO:0000313" key="5">
    <source>
        <dbReference type="Proteomes" id="UP000680588"/>
    </source>
</evidence>
<organism evidence="4 5">
    <name type="scientific">Arthrobacter sunyaminii</name>
    <dbReference type="NCBI Taxonomy" id="2816859"/>
    <lineage>
        <taxon>Bacteria</taxon>
        <taxon>Bacillati</taxon>
        <taxon>Actinomycetota</taxon>
        <taxon>Actinomycetes</taxon>
        <taxon>Micrococcales</taxon>
        <taxon>Micrococcaceae</taxon>
        <taxon>Arthrobacter</taxon>
    </lineage>
</organism>
<proteinExistence type="predicted"/>
<keyword evidence="5" id="KW-1185">Reference proteome</keyword>
<protein>
    <submittedName>
        <fullName evidence="4">GNAT family N-acetyltransferase</fullName>
        <ecNumber evidence="4">2.3.1.-</ecNumber>
    </submittedName>
</protein>
<dbReference type="EC" id="2.3.1.-" evidence="4"/>
<dbReference type="RefSeq" id="WP_207347874.1">
    <property type="nucleotide sequence ID" value="NZ_CP076456.1"/>
</dbReference>
<gene>
    <name evidence="4" type="ORF">KG104_14480</name>
</gene>
<dbReference type="InterPro" id="IPR016181">
    <property type="entry name" value="Acyl_CoA_acyltransferase"/>
</dbReference>
<evidence type="ECO:0000256" key="2">
    <source>
        <dbReference type="ARBA" id="ARBA00023315"/>
    </source>
</evidence>
<dbReference type="Proteomes" id="UP000680588">
    <property type="component" value="Chromosome"/>
</dbReference>
<evidence type="ECO:0000256" key="1">
    <source>
        <dbReference type="ARBA" id="ARBA00022679"/>
    </source>
</evidence>
<name>A0A975PF94_9MICC</name>
<dbReference type="Gene3D" id="3.40.630.30">
    <property type="match status" value="1"/>
</dbReference>
<keyword evidence="2 4" id="KW-0012">Acyltransferase</keyword>
<evidence type="ECO:0000259" key="3">
    <source>
        <dbReference type="PROSITE" id="PS51186"/>
    </source>
</evidence>
<dbReference type="Pfam" id="PF00583">
    <property type="entry name" value="Acetyltransf_1"/>
    <property type="match status" value="1"/>
</dbReference>
<dbReference type="PROSITE" id="PS51186">
    <property type="entry name" value="GNAT"/>
    <property type="match status" value="1"/>
</dbReference>
<dbReference type="InterPro" id="IPR000182">
    <property type="entry name" value="GNAT_dom"/>
</dbReference>
<dbReference type="CDD" id="cd04301">
    <property type="entry name" value="NAT_SF"/>
    <property type="match status" value="1"/>
</dbReference>
<dbReference type="PANTHER" id="PTHR43877">
    <property type="entry name" value="AMINOALKYLPHOSPHONATE N-ACETYLTRANSFERASE-RELATED-RELATED"/>
    <property type="match status" value="1"/>
</dbReference>
<dbReference type="PANTHER" id="PTHR43877:SF1">
    <property type="entry name" value="ACETYLTRANSFERASE"/>
    <property type="match status" value="1"/>
</dbReference>
<keyword evidence="1 4" id="KW-0808">Transferase</keyword>
<evidence type="ECO:0000313" key="4">
    <source>
        <dbReference type="EMBL" id="QWQ35662.1"/>
    </source>
</evidence>
<dbReference type="EMBL" id="CP076456">
    <property type="protein sequence ID" value="QWQ35662.1"/>
    <property type="molecule type" value="Genomic_DNA"/>
</dbReference>